<dbReference type="RefSeq" id="WP_011672501.1">
    <property type="nucleotide sequence ID" value="NC_008513.1"/>
</dbReference>
<feature type="transmembrane region" description="Helical" evidence="4">
    <location>
        <begin position="137"/>
        <end position="159"/>
    </location>
</feature>
<dbReference type="STRING" id="372461.BCc_105"/>
<evidence type="ECO:0000256" key="1">
    <source>
        <dbReference type="ARBA" id="ARBA00005698"/>
    </source>
</evidence>
<keyword evidence="6" id="KW-1185">Reference proteome</keyword>
<keyword evidence="5" id="KW-0560">Oxidoreductase</keyword>
<feature type="transmembrane region" description="Helical" evidence="4">
    <location>
        <begin position="30"/>
        <end position="51"/>
    </location>
</feature>
<reference evidence="5 6" key="1">
    <citation type="journal article" date="2006" name="Science">
        <title>A small microbial genome: the end of a long symbiotic relationship?</title>
        <authorList>
            <person name="Perez-Brocal V."/>
            <person name="Gil R."/>
            <person name="Ramos S."/>
            <person name="Lamelas A."/>
            <person name="Postigo M."/>
            <person name="Michelena J.M."/>
            <person name="Silva F.J."/>
            <person name="Moya A."/>
            <person name="Latorre A."/>
        </authorList>
    </citation>
    <scope>NUCLEOTIDE SEQUENCE [LARGE SCALE GENOMIC DNA]</scope>
    <source>
        <strain evidence="6">Cc</strain>
    </source>
</reference>
<dbReference type="EC" id="7.1.1.-" evidence="4"/>
<evidence type="ECO:0000256" key="3">
    <source>
        <dbReference type="ARBA" id="ARBA00025811"/>
    </source>
</evidence>
<keyword evidence="4" id="KW-0812">Transmembrane</keyword>
<comment type="subunit">
    <text evidence="3">Composed of 13 different subunits. Subunits NuoA, H, J, K, L, M, N constitute the membrane sector of the complex.</text>
</comment>
<evidence type="ECO:0000313" key="5">
    <source>
        <dbReference type="EMBL" id="ABJ90582.1"/>
    </source>
</evidence>
<dbReference type="KEGG" id="bcc:BCc_105"/>
<comment type="function">
    <text evidence="4">NDH-1 shuttles electrons from NADH, via FMN and iron-sulfur (Fe-S) centers, to quinones in the respiratory chain. Couples the redox reaction to proton translocation (for every two electrons transferred, four hydrogen ions are translocated across the cytoplasmic membrane), and thus conserves the redox energy in a proton gradient.</text>
</comment>
<keyword evidence="4" id="KW-0472">Membrane</keyword>
<dbReference type="Proteomes" id="UP000000669">
    <property type="component" value="Chromosome"/>
</dbReference>
<dbReference type="Pfam" id="PF00499">
    <property type="entry name" value="Oxidored_q3"/>
    <property type="match status" value="1"/>
</dbReference>
<comment type="similarity">
    <text evidence="1 4">Belongs to the complex I subunit 6 family.</text>
</comment>
<dbReference type="PANTHER" id="PTHR33269:SF17">
    <property type="entry name" value="NADH-UBIQUINONE OXIDOREDUCTASE CHAIN 6"/>
    <property type="match status" value="1"/>
</dbReference>
<dbReference type="GO" id="GO:0005886">
    <property type="term" value="C:plasma membrane"/>
    <property type="evidence" value="ECO:0007669"/>
    <property type="project" value="UniProtKB-SubCell"/>
</dbReference>
<dbReference type="HOGENOM" id="CLU_1640582_0_0_6"/>
<comment type="catalytic activity">
    <reaction evidence="4">
        <text>a quinone + NADH + 5 H(+)(in) = a quinol + NAD(+) + 4 H(+)(out)</text>
        <dbReference type="Rhea" id="RHEA:57888"/>
        <dbReference type="ChEBI" id="CHEBI:15378"/>
        <dbReference type="ChEBI" id="CHEBI:24646"/>
        <dbReference type="ChEBI" id="CHEBI:57540"/>
        <dbReference type="ChEBI" id="CHEBI:57945"/>
        <dbReference type="ChEBI" id="CHEBI:132124"/>
    </reaction>
</comment>
<evidence type="ECO:0000256" key="2">
    <source>
        <dbReference type="ARBA" id="ARBA00019907"/>
    </source>
</evidence>
<dbReference type="EMBL" id="CP000263">
    <property type="protein sequence ID" value="ABJ90582.1"/>
    <property type="molecule type" value="Genomic_DNA"/>
</dbReference>
<dbReference type="OrthoDB" id="9790848at2"/>
<dbReference type="Gene3D" id="1.20.120.1200">
    <property type="entry name" value="NADH-ubiquinone/plastoquinone oxidoreductase chain 6, subunit NuoJ"/>
    <property type="match status" value="1"/>
</dbReference>
<comment type="subcellular location">
    <subcellularLocation>
        <location evidence="4">Cell membrane</location>
        <topology evidence="4">Multi-pass membrane protein</topology>
    </subcellularLocation>
</comment>
<evidence type="ECO:0000313" key="6">
    <source>
        <dbReference type="Proteomes" id="UP000000669"/>
    </source>
</evidence>
<keyword evidence="4" id="KW-0874">Quinone</keyword>
<feature type="transmembrane region" description="Helical" evidence="4">
    <location>
        <begin position="57"/>
        <end position="75"/>
    </location>
</feature>
<dbReference type="InterPro" id="IPR042106">
    <property type="entry name" value="Nuo/plastoQ_OxRdtase_6_NuoJ"/>
</dbReference>
<proteinExistence type="inferred from homology"/>
<keyword evidence="4" id="KW-1133">Transmembrane helix</keyword>
<gene>
    <name evidence="5" type="primary">nuoJ</name>
    <name evidence="5" type="ordered locus">BCc_105</name>
</gene>
<name>Q057W7_BUCCC</name>
<dbReference type="AlphaFoldDB" id="Q057W7"/>
<feature type="transmembrane region" description="Helical" evidence="4">
    <location>
        <begin position="6"/>
        <end position="23"/>
    </location>
</feature>
<accession>Q057W7</accession>
<organism evidence="5 6">
    <name type="scientific">Buchnera aphidicola subsp. Cinara cedri (strain Cc)</name>
    <dbReference type="NCBI Taxonomy" id="372461"/>
    <lineage>
        <taxon>Bacteria</taxon>
        <taxon>Pseudomonadati</taxon>
        <taxon>Pseudomonadota</taxon>
        <taxon>Gammaproteobacteria</taxon>
        <taxon>Enterobacterales</taxon>
        <taxon>Erwiniaceae</taxon>
        <taxon>Buchnera</taxon>
    </lineage>
</organism>
<keyword evidence="4" id="KW-1003">Cell membrane</keyword>
<sequence length="161" mass="19067">MAISFWLFSFLAVFFSILIMISINLIYSLIYLILLIFSIASIFCVLGLSFIGVLEVIIYAGAITVLFILIAILMRPKRFSRNFFFNNLKNFFYFSSLFFTILIFFIFFIQINSNKDKFFFYKKFLIQDICLCLFNKYLFLIEFSSLLLLSSVLLVCFFLRK</sequence>
<protein>
    <recommendedName>
        <fullName evidence="2 4">NADH-quinone oxidoreductase subunit J</fullName>
        <ecNumber evidence="4">7.1.1.-</ecNumber>
    </recommendedName>
</protein>
<feature type="transmembrane region" description="Helical" evidence="4">
    <location>
        <begin position="91"/>
        <end position="111"/>
    </location>
</feature>
<dbReference type="eggNOG" id="COG0839">
    <property type="taxonomic scope" value="Bacteria"/>
</dbReference>
<dbReference type="InterPro" id="IPR001457">
    <property type="entry name" value="NADH_UbQ/plastoQ_OxRdtase_su6"/>
</dbReference>
<dbReference type="GO" id="GO:0016491">
    <property type="term" value="F:oxidoreductase activity"/>
    <property type="evidence" value="ECO:0007669"/>
    <property type="project" value="UniProtKB-KW"/>
</dbReference>
<evidence type="ECO:0000256" key="4">
    <source>
        <dbReference type="RuleBase" id="RU004429"/>
    </source>
</evidence>
<dbReference type="PANTHER" id="PTHR33269">
    <property type="entry name" value="NADH-UBIQUINONE OXIDOREDUCTASE CHAIN 6"/>
    <property type="match status" value="1"/>
</dbReference>
<dbReference type="GO" id="GO:0008137">
    <property type="term" value="F:NADH dehydrogenase (ubiquinone) activity"/>
    <property type="evidence" value="ECO:0007669"/>
    <property type="project" value="UniProtKB-UniRule"/>
</dbReference>
<dbReference type="GO" id="GO:0048038">
    <property type="term" value="F:quinone binding"/>
    <property type="evidence" value="ECO:0007669"/>
    <property type="project" value="UniProtKB-UniRule"/>
</dbReference>
<keyword evidence="4" id="KW-0520">NAD</keyword>